<dbReference type="RefSeq" id="WP_090650772.1">
    <property type="nucleotide sequence ID" value="NZ_CBCRYE010000008.1"/>
</dbReference>
<accession>A0A1G4TNZ6</accession>
<dbReference type="STRING" id="260084.SAMN02927928_0055"/>
<sequence>MSAAKLKVVLTIKLPDAVETRMRELFNTTLWLHMTPMPPEQILEAAKDTDVLVTSINDRIDADFFAHCGDRLKMIANFGVGHEHIDIHAATERGIMVTNTPGVLTEDTAEMTMGLIMAVSRRFVEGAELVQKGEFSAWSPTFMLGRRIFGKRLGIVGMGRIGQALARRARAFGMSVHYHNRKPVSARISDELGATYWDDLDQMLARMDVISINAPGGEGTKHLLSAERLAKLQPHAILVNTARGQIVDEQALAAMLRAKLIAGVGLDVYEREPAINPELIGLPNAVLLPHMASSTIEARQDMGDRVILNIKTHQDGHRPPDRVIPAML</sequence>
<name>A0A1G4TNZ6_9CAUL</name>
<proteinExistence type="inferred from homology"/>
<dbReference type="InterPro" id="IPR006140">
    <property type="entry name" value="D-isomer_DH_NAD-bd"/>
</dbReference>
<dbReference type="Gene3D" id="3.40.50.720">
    <property type="entry name" value="NAD(P)-binding Rossmann-like Domain"/>
    <property type="match status" value="2"/>
</dbReference>
<dbReference type="InterPro" id="IPR029752">
    <property type="entry name" value="D-isomer_DH_CS1"/>
</dbReference>
<gene>
    <name evidence="7" type="ORF">SAMN02927928_0055</name>
</gene>
<evidence type="ECO:0000313" key="8">
    <source>
        <dbReference type="Proteomes" id="UP000199150"/>
    </source>
</evidence>
<dbReference type="SUPFAM" id="SSF52283">
    <property type="entry name" value="Formate/glycerate dehydrogenase catalytic domain-like"/>
    <property type="match status" value="1"/>
</dbReference>
<keyword evidence="8" id="KW-1185">Reference proteome</keyword>
<dbReference type="CDD" id="cd05301">
    <property type="entry name" value="GDH"/>
    <property type="match status" value="1"/>
</dbReference>
<evidence type="ECO:0000256" key="4">
    <source>
        <dbReference type="RuleBase" id="RU003719"/>
    </source>
</evidence>
<dbReference type="FunFam" id="3.40.50.720:FF:000203">
    <property type="entry name" value="D-3-phosphoglycerate dehydrogenase (SerA)"/>
    <property type="match status" value="1"/>
</dbReference>
<protein>
    <submittedName>
        <fullName evidence="7">Glyoxylate reductase</fullName>
    </submittedName>
</protein>
<evidence type="ECO:0000256" key="3">
    <source>
        <dbReference type="ARBA" id="ARBA00023027"/>
    </source>
</evidence>
<dbReference type="PANTHER" id="PTHR10996:SF283">
    <property type="entry name" value="GLYOXYLATE_HYDROXYPYRUVATE REDUCTASE B"/>
    <property type="match status" value="1"/>
</dbReference>
<dbReference type="GO" id="GO:0005829">
    <property type="term" value="C:cytosol"/>
    <property type="evidence" value="ECO:0007669"/>
    <property type="project" value="TreeGrafter"/>
</dbReference>
<dbReference type="Proteomes" id="UP000199150">
    <property type="component" value="Unassembled WGS sequence"/>
</dbReference>
<evidence type="ECO:0000259" key="6">
    <source>
        <dbReference type="Pfam" id="PF02826"/>
    </source>
</evidence>
<dbReference type="GO" id="GO:0051287">
    <property type="term" value="F:NAD binding"/>
    <property type="evidence" value="ECO:0007669"/>
    <property type="project" value="InterPro"/>
</dbReference>
<dbReference type="AlphaFoldDB" id="A0A1G4TNZ6"/>
<dbReference type="GO" id="GO:0016618">
    <property type="term" value="F:hydroxypyruvate reductase [NAD(P)H] activity"/>
    <property type="evidence" value="ECO:0007669"/>
    <property type="project" value="TreeGrafter"/>
</dbReference>
<dbReference type="EMBL" id="FMTS01000010">
    <property type="protein sequence ID" value="SCW83096.1"/>
    <property type="molecule type" value="Genomic_DNA"/>
</dbReference>
<dbReference type="PROSITE" id="PS00065">
    <property type="entry name" value="D_2_HYDROXYACID_DH_1"/>
    <property type="match status" value="1"/>
</dbReference>
<organism evidence="7 8">
    <name type="scientific">Asticcacaulis taihuensis</name>
    <dbReference type="NCBI Taxonomy" id="260084"/>
    <lineage>
        <taxon>Bacteria</taxon>
        <taxon>Pseudomonadati</taxon>
        <taxon>Pseudomonadota</taxon>
        <taxon>Alphaproteobacteria</taxon>
        <taxon>Caulobacterales</taxon>
        <taxon>Caulobacteraceae</taxon>
        <taxon>Asticcacaulis</taxon>
    </lineage>
</organism>
<comment type="similarity">
    <text evidence="1 4">Belongs to the D-isomer specific 2-hydroxyacid dehydrogenase family.</text>
</comment>
<dbReference type="Pfam" id="PF02826">
    <property type="entry name" value="2-Hacid_dh_C"/>
    <property type="match status" value="1"/>
</dbReference>
<evidence type="ECO:0000259" key="5">
    <source>
        <dbReference type="Pfam" id="PF00389"/>
    </source>
</evidence>
<dbReference type="InterPro" id="IPR006139">
    <property type="entry name" value="D-isomer_2_OHA_DH_cat_dom"/>
</dbReference>
<dbReference type="PANTHER" id="PTHR10996">
    <property type="entry name" value="2-HYDROXYACID DEHYDROGENASE-RELATED"/>
    <property type="match status" value="1"/>
</dbReference>
<dbReference type="InterPro" id="IPR050223">
    <property type="entry name" value="D-isomer_2-hydroxyacid_DH"/>
</dbReference>
<evidence type="ECO:0000313" key="7">
    <source>
        <dbReference type="EMBL" id="SCW83096.1"/>
    </source>
</evidence>
<dbReference type="SUPFAM" id="SSF51735">
    <property type="entry name" value="NAD(P)-binding Rossmann-fold domains"/>
    <property type="match status" value="1"/>
</dbReference>
<reference evidence="8" key="1">
    <citation type="submission" date="2016-10" db="EMBL/GenBank/DDBJ databases">
        <authorList>
            <person name="Varghese N."/>
            <person name="Submissions S."/>
        </authorList>
    </citation>
    <scope>NUCLEOTIDE SEQUENCE [LARGE SCALE GENOMIC DNA]</scope>
    <source>
        <strain evidence="8">CGMCC 1.3431</strain>
    </source>
</reference>
<evidence type="ECO:0000256" key="2">
    <source>
        <dbReference type="ARBA" id="ARBA00023002"/>
    </source>
</evidence>
<evidence type="ECO:0000256" key="1">
    <source>
        <dbReference type="ARBA" id="ARBA00005854"/>
    </source>
</evidence>
<feature type="domain" description="D-isomer specific 2-hydroxyacid dehydrogenase NAD-binding" evidence="6">
    <location>
        <begin position="113"/>
        <end position="292"/>
    </location>
</feature>
<feature type="domain" description="D-isomer specific 2-hydroxyacid dehydrogenase catalytic" evidence="5">
    <location>
        <begin position="18"/>
        <end position="323"/>
    </location>
</feature>
<dbReference type="GO" id="GO:0030267">
    <property type="term" value="F:glyoxylate reductase (NADPH) activity"/>
    <property type="evidence" value="ECO:0007669"/>
    <property type="project" value="TreeGrafter"/>
</dbReference>
<dbReference type="InterPro" id="IPR036291">
    <property type="entry name" value="NAD(P)-bd_dom_sf"/>
</dbReference>
<dbReference type="Pfam" id="PF00389">
    <property type="entry name" value="2-Hacid_dh"/>
    <property type="match status" value="1"/>
</dbReference>
<keyword evidence="3" id="KW-0520">NAD</keyword>
<dbReference type="OrthoDB" id="9793626at2"/>
<keyword evidence="2 4" id="KW-0560">Oxidoreductase</keyword>